<organism evidence="1">
    <name type="scientific">Acerihabitans sp. KWT182</name>
    <dbReference type="NCBI Taxonomy" id="3157919"/>
    <lineage>
        <taxon>Bacteria</taxon>
        <taxon>Pseudomonadati</taxon>
        <taxon>Pseudomonadota</taxon>
        <taxon>Gammaproteobacteria</taxon>
        <taxon>Enterobacterales</taxon>
        <taxon>Pectobacteriaceae</taxon>
        <taxon>Acerihabitans</taxon>
    </lineage>
</organism>
<protein>
    <submittedName>
        <fullName evidence="1">Uncharacterized protein</fullName>
    </submittedName>
</protein>
<dbReference type="EMBL" id="CP157947">
    <property type="protein sequence ID" value="XBS70930.1"/>
    <property type="molecule type" value="Genomic_DNA"/>
</dbReference>
<reference evidence="1" key="1">
    <citation type="submission" date="2024-06" db="EMBL/GenBank/DDBJ databases">
        <authorList>
            <person name="Coelho C."/>
            <person name="Bento M."/>
            <person name="Garcia E."/>
            <person name="Camelo A."/>
            <person name="Brandao I."/>
            <person name="Espirito Santo C."/>
            <person name="Trovao J."/>
            <person name="Verissimo A."/>
            <person name="Costa J."/>
            <person name="Tiago I."/>
        </authorList>
    </citation>
    <scope>NUCLEOTIDE SEQUENCE</scope>
    <source>
        <strain evidence="1">KWT182</strain>
    </source>
</reference>
<dbReference type="AlphaFoldDB" id="A0AAU7QD79"/>
<accession>A0AAU7QD79</accession>
<proteinExistence type="predicted"/>
<gene>
    <name evidence="1" type="ORF">ABK905_07710</name>
</gene>
<evidence type="ECO:0000313" key="1">
    <source>
        <dbReference type="EMBL" id="XBS70930.1"/>
    </source>
</evidence>
<name>A0AAU7QD79_9GAMM</name>
<sequence>MEKLVKRKILEQNWPLDPVVEKFDIKKGDSGYVLLLDLQRRKIIEDASGTDRCGRDHIGQLAKEMVELDKLEGSLPSKWLNASEDIARNIYSRHLRLVEKIADDKRKENKIN</sequence>